<dbReference type="Pfam" id="PF01370">
    <property type="entry name" value="Epimerase"/>
    <property type="match status" value="1"/>
</dbReference>
<keyword evidence="3" id="KW-0472">Membrane</keyword>
<feature type="domain" description="NAD-dependent epimerase/dehydratase" evidence="4">
    <location>
        <begin position="26"/>
        <end position="279"/>
    </location>
</feature>
<dbReference type="Proteomes" id="UP000279259">
    <property type="component" value="Unassembled WGS sequence"/>
</dbReference>
<proteinExistence type="inferred from homology"/>
<keyword evidence="1" id="KW-0560">Oxidoreductase</keyword>
<dbReference type="PANTHER" id="PTHR10366:SF564">
    <property type="entry name" value="STEROL-4-ALPHA-CARBOXYLATE 3-DEHYDROGENASE, DECARBOXYLATING"/>
    <property type="match status" value="1"/>
</dbReference>
<evidence type="ECO:0000259" key="4">
    <source>
        <dbReference type="Pfam" id="PF01370"/>
    </source>
</evidence>
<comment type="similarity">
    <text evidence="2">Belongs to the NAD(P)-dependent epimerase/dehydratase family. Dihydroflavonol-4-reductase subfamily.</text>
</comment>
<dbReference type="OrthoDB" id="2735536at2759"/>
<evidence type="ECO:0000256" key="1">
    <source>
        <dbReference type="ARBA" id="ARBA00023002"/>
    </source>
</evidence>
<dbReference type="SUPFAM" id="SSF51735">
    <property type="entry name" value="NAD(P)-binding Rossmann-fold domains"/>
    <property type="match status" value="1"/>
</dbReference>
<accession>A0A427YUX2</accession>
<reference evidence="5 6" key="1">
    <citation type="submission" date="2018-11" db="EMBL/GenBank/DDBJ databases">
        <title>Genome sequence of Saitozyma podzolica DSM 27192.</title>
        <authorList>
            <person name="Aliyu H."/>
            <person name="Gorte O."/>
            <person name="Ochsenreither K."/>
        </authorList>
    </citation>
    <scope>NUCLEOTIDE SEQUENCE [LARGE SCALE GENOMIC DNA]</scope>
    <source>
        <strain evidence="5 6">DSM 27192</strain>
    </source>
</reference>
<sequence>MPVPAEGSTSGSSSDTPRRRGLTVPVLVTGASGYIASWICLYLLEQGYAIRGTTRNEKKGEWMKQMYKDRGYDKFDYTVVTDLENDDAFGEAVIGVDAIVHTASPFHWNVEKPDDFIKPAVAGTVSVLKAASKEPRVQRIVITSSYASILENREPGSTTFTEADWNQQSIDEVNEKGVDAWRMHWYRASKTLAERAAWDYMEKNKPTFDLVTICPPYVLGPIIHEAASPGSLNTSIANWYSFLTGQKTEEDATAPAGILCDVRDVARCHTKALLLPEAAGQRFGIATRTFTLQVLLDHVHDPSNAHLLSVFPKTVRGVPGKEVPPQNWFDCSRSLKTLGITPTHESRTA</sequence>
<dbReference type="AlphaFoldDB" id="A0A427YUX2"/>
<dbReference type="InterPro" id="IPR036291">
    <property type="entry name" value="NAD(P)-bd_dom_sf"/>
</dbReference>
<keyword evidence="3" id="KW-0812">Transmembrane</keyword>
<dbReference type="STRING" id="1890683.A0A427YUX2"/>
<comment type="caution">
    <text evidence="5">The sequence shown here is derived from an EMBL/GenBank/DDBJ whole genome shotgun (WGS) entry which is preliminary data.</text>
</comment>
<keyword evidence="3" id="KW-1133">Transmembrane helix</keyword>
<feature type="transmembrane region" description="Helical" evidence="3">
    <location>
        <begin position="22"/>
        <end position="44"/>
    </location>
</feature>
<evidence type="ECO:0000256" key="3">
    <source>
        <dbReference type="SAM" id="Phobius"/>
    </source>
</evidence>
<dbReference type="Gene3D" id="3.40.50.720">
    <property type="entry name" value="NAD(P)-binding Rossmann-like Domain"/>
    <property type="match status" value="1"/>
</dbReference>
<dbReference type="EMBL" id="RSCD01000001">
    <property type="protein sequence ID" value="RSH94930.1"/>
    <property type="molecule type" value="Genomic_DNA"/>
</dbReference>
<keyword evidence="6" id="KW-1185">Reference proteome</keyword>
<name>A0A427YUX2_9TREE</name>
<dbReference type="PANTHER" id="PTHR10366">
    <property type="entry name" value="NAD DEPENDENT EPIMERASE/DEHYDRATASE"/>
    <property type="match status" value="1"/>
</dbReference>
<evidence type="ECO:0000313" key="5">
    <source>
        <dbReference type="EMBL" id="RSH94930.1"/>
    </source>
</evidence>
<dbReference type="InterPro" id="IPR050425">
    <property type="entry name" value="NAD(P)_dehydrat-like"/>
</dbReference>
<protein>
    <submittedName>
        <fullName evidence="5">Methylglyoxal reductase (NADPH-dependent) gre2</fullName>
    </submittedName>
</protein>
<evidence type="ECO:0000256" key="2">
    <source>
        <dbReference type="ARBA" id="ARBA00023445"/>
    </source>
</evidence>
<dbReference type="GO" id="GO:0016616">
    <property type="term" value="F:oxidoreductase activity, acting on the CH-OH group of donors, NAD or NADP as acceptor"/>
    <property type="evidence" value="ECO:0007669"/>
    <property type="project" value="TreeGrafter"/>
</dbReference>
<evidence type="ECO:0000313" key="6">
    <source>
        <dbReference type="Proteomes" id="UP000279259"/>
    </source>
</evidence>
<dbReference type="InterPro" id="IPR001509">
    <property type="entry name" value="Epimerase_deHydtase"/>
</dbReference>
<gene>
    <name evidence="5" type="primary">GRE2_1</name>
    <name evidence="5" type="ORF">EHS25_000014</name>
</gene>
<organism evidence="5 6">
    <name type="scientific">Saitozyma podzolica</name>
    <dbReference type="NCBI Taxonomy" id="1890683"/>
    <lineage>
        <taxon>Eukaryota</taxon>
        <taxon>Fungi</taxon>
        <taxon>Dikarya</taxon>
        <taxon>Basidiomycota</taxon>
        <taxon>Agaricomycotina</taxon>
        <taxon>Tremellomycetes</taxon>
        <taxon>Tremellales</taxon>
        <taxon>Trimorphomycetaceae</taxon>
        <taxon>Saitozyma</taxon>
    </lineage>
</organism>